<feature type="transmembrane region" description="Helical" evidence="1">
    <location>
        <begin position="21"/>
        <end position="41"/>
    </location>
</feature>
<evidence type="ECO:0000256" key="1">
    <source>
        <dbReference type="SAM" id="Phobius"/>
    </source>
</evidence>
<dbReference type="RefSeq" id="WP_344834196.1">
    <property type="nucleotide sequence ID" value="NZ_BAAAUV010000017.1"/>
</dbReference>
<keyword evidence="1" id="KW-1133">Transmembrane helix</keyword>
<organism evidence="2 3">
    <name type="scientific">Actinocorallia longicatena</name>
    <dbReference type="NCBI Taxonomy" id="111803"/>
    <lineage>
        <taxon>Bacteria</taxon>
        <taxon>Bacillati</taxon>
        <taxon>Actinomycetota</taxon>
        <taxon>Actinomycetes</taxon>
        <taxon>Streptosporangiales</taxon>
        <taxon>Thermomonosporaceae</taxon>
        <taxon>Actinocorallia</taxon>
    </lineage>
</organism>
<gene>
    <name evidence="2" type="ORF">GCM10010468_56570</name>
</gene>
<sequence>MHYIMALFMLDTHLLTQGRDLVGLAAAVLAAVMAANASWILTDKVMARRAAGEASED</sequence>
<keyword evidence="3" id="KW-1185">Reference proteome</keyword>
<dbReference type="Proteomes" id="UP001501237">
    <property type="component" value="Unassembled WGS sequence"/>
</dbReference>
<evidence type="ECO:0000313" key="3">
    <source>
        <dbReference type="Proteomes" id="UP001501237"/>
    </source>
</evidence>
<comment type="caution">
    <text evidence="2">The sequence shown here is derived from an EMBL/GenBank/DDBJ whole genome shotgun (WGS) entry which is preliminary data.</text>
</comment>
<keyword evidence="1" id="KW-0472">Membrane</keyword>
<keyword evidence="1" id="KW-0812">Transmembrane</keyword>
<accession>A0ABP6QFY6</accession>
<name>A0ABP6QFY6_9ACTN</name>
<dbReference type="EMBL" id="BAAAUV010000017">
    <property type="protein sequence ID" value="GAA3227632.1"/>
    <property type="molecule type" value="Genomic_DNA"/>
</dbReference>
<proteinExistence type="predicted"/>
<protein>
    <submittedName>
        <fullName evidence="2">Uncharacterized protein</fullName>
    </submittedName>
</protein>
<evidence type="ECO:0000313" key="2">
    <source>
        <dbReference type="EMBL" id="GAA3227632.1"/>
    </source>
</evidence>
<reference evidence="3" key="1">
    <citation type="journal article" date="2019" name="Int. J. Syst. Evol. Microbiol.">
        <title>The Global Catalogue of Microorganisms (GCM) 10K type strain sequencing project: providing services to taxonomists for standard genome sequencing and annotation.</title>
        <authorList>
            <consortium name="The Broad Institute Genomics Platform"/>
            <consortium name="The Broad Institute Genome Sequencing Center for Infectious Disease"/>
            <person name="Wu L."/>
            <person name="Ma J."/>
        </authorList>
    </citation>
    <scope>NUCLEOTIDE SEQUENCE [LARGE SCALE GENOMIC DNA]</scope>
    <source>
        <strain evidence="3">JCM 9377</strain>
    </source>
</reference>